<accession>M3HGI5</accession>
<feature type="non-terminal residue" evidence="2">
    <location>
        <position position="295"/>
    </location>
</feature>
<dbReference type="HOGENOM" id="CLU_945099_0_0_1"/>
<organism evidence="2 3">
    <name type="scientific">Candida maltosa (strain Xu316)</name>
    <name type="common">Yeast</name>
    <dbReference type="NCBI Taxonomy" id="1245528"/>
    <lineage>
        <taxon>Eukaryota</taxon>
        <taxon>Fungi</taxon>
        <taxon>Dikarya</taxon>
        <taxon>Ascomycota</taxon>
        <taxon>Saccharomycotina</taxon>
        <taxon>Pichiomycetes</taxon>
        <taxon>Debaryomycetaceae</taxon>
        <taxon>Candida/Lodderomyces clade</taxon>
        <taxon>Candida</taxon>
    </lineage>
</organism>
<feature type="compositionally biased region" description="Pro residues" evidence="1">
    <location>
        <begin position="286"/>
        <end position="295"/>
    </location>
</feature>
<evidence type="ECO:0000313" key="2">
    <source>
        <dbReference type="EMBL" id="EMG46382.1"/>
    </source>
</evidence>
<reference evidence="2 3" key="1">
    <citation type="submission" date="2013-02" db="EMBL/GenBank/DDBJ databases">
        <title>Genome sequence of Candida maltosa Xu316, a potential industrial strain for xylitol and ethanol production.</title>
        <authorList>
            <person name="Yu J."/>
            <person name="Wang Q."/>
            <person name="Geng X."/>
            <person name="Bao W."/>
            <person name="He P."/>
            <person name="Cai J."/>
        </authorList>
    </citation>
    <scope>NUCLEOTIDE SEQUENCE [LARGE SCALE GENOMIC DNA]</scope>
    <source>
        <strain evidence="3">Xu316</strain>
    </source>
</reference>
<keyword evidence="3" id="KW-1185">Reference proteome</keyword>
<feature type="non-terminal residue" evidence="2">
    <location>
        <position position="1"/>
    </location>
</feature>
<dbReference type="GO" id="GO:0003676">
    <property type="term" value="F:nucleic acid binding"/>
    <property type="evidence" value="ECO:0007669"/>
    <property type="project" value="InterPro"/>
</dbReference>
<evidence type="ECO:0000313" key="3">
    <source>
        <dbReference type="Proteomes" id="UP000011777"/>
    </source>
</evidence>
<protein>
    <submittedName>
        <fullName evidence="2">Transposable element tc1 transposase, putative</fullName>
    </submittedName>
</protein>
<comment type="caution">
    <text evidence="2">The sequence shown here is derived from an EMBL/GenBank/DDBJ whole genome shotgun (WGS) entry which is preliminary data.</text>
</comment>
<evidence type="ECO:0000256" key="1">
    <source>
        <dbReference type="SAM" id="MobiDB-lite"/>
    </source>
</evidence>
<sequence>MPKPKLEEDAIRRRLEWCKMMISLSDEILGRIIFTDECSVELNKGGLPVFYFRKRGERFLPQYFCEANTGKEIRVSVYGGISLSFKRCRSACYILNEAFSKDKMSFTSLTFIQVLEKVIKPILFDGCILQQDNAPIHVSKASKFYTLYELVSNSDNEELLKSYLNKIGAELPLNESESLVGGDENDVPLDVVEYTDKAGETREIPKATFDSGVKTAPKNAKNSQGSEKNTTYFTVFLDIVSETTGQDIKNWVKTIEFQNKVYGEVLELEYREGKDPVEESQEVGYRPPPSMNSTT</sequence>
<dbReference type="EMBL" id="AOGT01002029">
    <property type="protein sequence ID" value="EMG46382.1"/>
    <property type="molecule type" value="Genomic_DNA"/>
</dbReference>
<dbReference type="InterPro" id="IPR036397">
    <property type="entry name" value="RNaseH_sf"/>
</dbReference>
<dbReference type="AlphaFoldDB" id="M3HGI5"/>
<dbReference type="OrthoDB" id="2431447at2759"/>
<name>M3HGI5_CANMX</name>
<dbReference type="Gene3D" id="3.30.420.10">
    <property type="entry name" value="Ribonuclease H-like superfamily/Ribonuclease H"/>
    <property type="match status" value="1"/>
</dbReference>
<feature type="region of interest" description="Disordered" evidence="1">
    <location>
        <begin position="272"/>
        <end position="295"/>
    </location>
</feature>
<proteinExistence type="predicted"/>
<gene>
    <name evidence="2" type="ORF">G210_3370</name>
</gene>
<dbReference type="Proteomes" id="UP000011777">
    <property type="component" value="Unassembled WGS sequence"/>
</dbReference>